<dbReference type="Pfam" id="PF00126">
    <property type="entry name" value="HTH_1"/>
    <property type="match status" value="1"/>
</dbReference>
<feature type="domain" description="HTH lysR-type" evidence="5">
    <location>
        <begin position="1"/>
        <end position="58"/>
    </location>
</feature>
<reference evidence="7" key="3">
    <citation type="journal article" date="2024" name="Int. J. Antimicrob. Agents">
        <title>Identification of a novel Providencia species showing multi-drug-resistant in three patients with hospital-acquired infection.</title>
        <authorList>
            <person name="Yang W."/>
            <person name="Chen J."/>
            <person name="Yang F."/>
            <person name="Ji P."/>
            <person name="Shen S."/>
            <person name="Yin D."/>
            <person name="Hu F."/>
        </authorList>
    </citation>
    <scope>NUCLEOTIDE SEQUENCE</scope>
    <source>
        <strain evidence="7">CRE-138-0111</strain>
    </source>
</reference>
<accession>A0AA42FLC0</accession>
<protein>
    <submittedName>
        <fullName evidence="6">LysR family transcriptional regulator</fullName>
    </submittedName>
</protein>
<dbReference type="Gene3D" id="1.10.10.10">
    <property type="entry name" value="Winged helix-like DNA-binding domain superfamily/Winged helix DNA-binding domain"/>
    <property type="match status" value="1"/>
</dbReference>
<dbReference type="PRINTS" id="PR00039">
    <property type="entry name" value="HTHLYSR"/>
</dbReference>
<evidence type="ECO:0000256" key="3">
    <source>
        <dbReference type="ARBA" id="ARBA00023125"/>
    </source>
</evidence>
<keyword evidence="2" id="KW-0805">Transcription regulation</keyword>
<evidence type="ECO:0000313" key="6">
    <source>
        <dbReference type="EMBL" id="MDG4695100.1"/>
    </source>
</evidence>
<dbReference type="InterPro" id="IPR036388">
    <property type="entry name" value="WH-like_DNA-bd_sf"/>
</dbReference>
<evidence type="ECO:0000313" key="8">
    <source>
        <dbReference type="Proteomes" id="UP001156701"/>
    </source>
</evidence>
<dbReference type="GO" id="GO:0003677">
    <property type="term" value="F:DNA binding"/>
    <property type="evidence" value="ECO:0007669"/>
    <property type="project" value="UniProtKB-KW"/>
</dbReference>
<dbReference type="EMBL" id="JARRYG010000002">
    <property type="protein sequence ID" value="MDG4695100.1"/>
    <property type="molecule type" value="Genomic_DNA"/>
</dbReference>
<dbReference type="GO" id="GO:0032993">
    <property type="term" value="C:protein-DNA complex"/>
    <property type="evidence" value="ECO:0007669"/>
    <property type="project" value="TreeGrafter"/>
</dbReference>
<organism evidence="6 8">
    <name type="scientific">Providencia huashanensis</name>
    <dbReference type="NCBI Taxonomy" id="3037798"/>
    <lineage>
        <taxon>Bacteria</taxon>
        <taxon>Pseudomonadati</taxon>
        <taxon>Pseudomonadota</taxon>
        <taxon>Gammaproteobacteria</taxon>
        <taxon>Enterobacterales</taxon>
        <taxon>Morganellaceae</taxon>
        <taxon>Providencia</taxon>
    </lineage>
</organism>
<dbReference type="InterPro" id="IPR005119">
    <property type="entry name" value="LysR_subst-bd"/>
</dbReference>
<dbReference type="PROSITE" id="PS50931">
    <property type="entry name" value="HTH_LYSR"/>
    <property type="match status" value="1"/>
</dbReference>
<keyword evidence="4" id="KW-0804">Transcription</keyword>
<dbReference type="SUPFAM" id="SSF46785">
    <property type="entry name" value="Winged helix' DNA-binding domain"/>
    <property type="match status" value="1"/>
</dbReference>
<dbReference type="InterPro" id="IPR036390">
    <property type="entry name" value="WH_DNA-bd_sf"/>
</dbReference>
<dbReference type="AlphaFoldDB" id="A0AA42FLC0"/>
<dbReference type="Gene3D" id="3.40.190.10">
    <property type="entry name" value="Periplasmic binding protein-like II"/>
    <property type="match status" value="2"/>
</dbReference>
<dbReference type="GO" id="GO:0003700">
    <property type="term" value="F:DNA-binding transcription factor activity"/>
    <property type="evidence" value="ECO:0007669"/>
    <property type="project" value="InterPro"/>
</dbReference>
<dbReference type="Proteomes" id="UP001176478">
    <property type="component" value="Unassembled WGS sequence"/>
</dbReference>
<evidence type="ECO:0000256" key="4">
    <source>
        <dbReference type="ARBA" id="ARBA00023163"/>
    </source>
</evidence>
<dbReference type="Proteomes" id="UP001156701">
    <property type="component" value="Unassembled WGS sequence"/>
</dbReference>
<comment type="caution">
    <text evidence="6">The sequence shown here is derived from an EMBL/GenBank/DDBJ whole genome shotgun (WGS) entry which is preliminary data.</text>
</comment>
<dbReference type="Pfam" id="PF03466">
    <property type="entry name" value="LysR_substrate"/>
    <property type="match status" value="1"/>
</dbReference>
<name>A0AA42FLC0_9GAMM</name>
<dbReference type="EMBL" id="JAUQTG010000013">
    <property type="protein sequence ID" value="MDO7858339.1"/>
    <property type="molecule type" value="Genomic_DNA"/>
</dbReference>
<dbReference type="PANTHER" id="PTHR30346">
    <property type="entry name" value="TRANSCRIPTIONAL DUAL REGULATOR HCAR-RELATED"/>
    <property type="match status" value="1"/>
</dbReference>
<keyword evidence="9" id="KW-1185">Reference proteome</keyword>
<gene>
    <name evidence="6" type="ORF">P7V44_02475</name>
    <name evidence="7" type="ORF">Q5E86_18740</name>
</gene>
<evidence type="ECO:0000256" key="2">
    <source>
        <dbReference type="ARBA" id="ARBA00023015"/>
    </source>
</evidence>
<dbReference type="InterPro" id="IPR000847">
    <property type="entry name" value="LysR_HTH_N"/>
</dbReference>
<evidence type="ECO:0000259" key="5">
    <source>
        <dbReference type="PROSITE" id="PS50931"/>
    </source>
</evidence>
<evidence type="ECO:0000313" key="7">
    <source>
        <dbReference type="EMBL" id="MDO7858339.1"/>
    </source>
</evidence>
<evidence type="ECO:0000256" key="1">
    <source>
        <dbReference type="ARBA" id="ARBA00009437"/>
    </source>
</evidence>
<dbReference type="PANTHER" id="PTHR30346:SF28">
    <property type="entry name" value="HTH-TYPE TRANSCRIPTIONAL REGULATOR CYNR"/>
    <property type="match status" value="1"/>
</dbReference>
<dbReference type="CDD" id="cd08414">
    <property type="entry name" value="PBP2_LTTR_aromatics_like"/>
    <property type="match status" value="1"/>
</dbReference>
<dbReference type="FunFam" id="1.10.10.10:FF:000001">
    <property type="entry name" value="LysR family transcriptional regulator"/>
    <property type="match status" value="1"/>
</dbReference>
<sequence>MDTRLLRAFITLADTANYREAASRLCISQPALTKQIKLLENQLGIILFQRGRHGAVLTESGQALLPYAKQAINQIMELLNQAIALGEKPPLSLNVGFGISTFQEASFFVARLREKLPNIAIQLDDMPSHEMEKQLQEHQLHIAFTRHLDTAATKTLTSQKLKQEVLALAIAQGHQKKSTINDYLAQYPLLTLRAQRGLGLYQQIQRYLQSEGVKITPLQEANDIQTLIALVAAKVGVSLVPYSARHISREDICFIPIQHHKQAQWQIDVVWQSSLPKAWQTVIYALIDEVHKEFTDNNNSVIPIY</sequence>
<reference evidence="6" key="1">
    <citation type="submission" date="2023-03" db="EMBL/GenBank/DDBJ databases">
        <title>a new species belonging to Providencia genus.</title>
        <authorList>
            <person name="Yang W."/>
            <person name="Hu F."/>
            <person name="Shen S."/>
            <person name="Ding L."/>
            <person name="Yin D."/>
        </authorList>
    </citation>
    <scope>NUCLEOTIDE SEQUENCE</scope>
    <source>
        <strain evidence="6">CRE-3FA-0001</strain>
    </source>
</reference>
<dbReference type="SUPFAM" id="SSF53850">
    <property type="entry name" value="Periplasmic binding protein-like II"/>
    <property type="match status" value="1"/>
</dbReference>
<evidence type="ECO:0000313" key="9">
    <source>
        <dbReference type="Proteomes" id="UP001176478"/>
    </source>
</evidence>
<dbReference type="RefSeq" id="WP_166686595.1">
    <property type="nucleotide sequence ID" value="NZ_JARRYG010000002.1"/>
</dbReference>
<proteinExistence type="inferred from homology"/>
<keyword evidence="3" id="KW-0238">DNA-binding</keyword>
<reference evidence="7" key="2">
    <citation type="submission" date="2023-07" db="EMBL/GenBank/DDBJ databases">
        <authorList>
            <person name="Yang W."/>
            <person name="Chen J."/>
            <person name="Ji P."/>
            <person name="Hu F."/>
        </authorList>
    </citation>
    <scope>NUCLEOTIDE SEQUENCE</scope>
    <source>
        <strain evidence="7">CRE-138-0111</strain>
    </source>
</reference>
<comment type="similarity">
    <text evidence="1">Belongs to the LysR transcriptional regulatory family.</text>
</comment>